<sequence>MIRAARRKHLKIPKKGKLVKNNEEKKIRRVICTSRSPLRQIIDGCVFNGLISAKTWHADWFQVVFSDESCFNLWDHDVRIRVRRPAGVCCLPECVIERHSDLTSGVVVWGVISYYRRSNFLRIKGNLNSNRIMHAHMLERLFKTSVQPNMQLLPWPAYSPVYHLLSTWGIWLALYLARDPHPAASEVSNFC</sequence>
<dbReference type="Proteomes" id="UP000887159">
    <property type="component" value="Unassembled WGS sequence"/>
</dbReference>
<reference evidence="1" key="1">
    <citation type="submission" date="2020-08" db="EMBL/GenBank/DDBJ databases">
        <title>Multicomponent nature underlies the extraordinary mechanical properties of spider dragline silk.</title>
        <authorList>
            <person name="Kono N."/>
            <person name="Nakamura H."/>
            <person name="Mori M."/>
            <person name="Yoshida Y."/>
            <person name="Ohtoshi R."/>
            <person name="Malay A.D."/>
            <person name="Moran D.A.P."/>
            <person name="Tomita M."/>
            <person name="Numata K."/>
            <person name="Arakawa K."/>
        </authorList>
    </citation>
    <scope>NUCLEOTIDE SEQUENCE</scope>
</reference>
<keyword evidence="2" id="KW-1185">Reference proteome</keyword>
<comment type="caution">
    <text evidence="1">The sequence shown here is derived from an EMBL/GenBank/DDBJ whole genome shotgun (WGS) entry which is preliminary data.</text>
</comment>
<name>A0A8X6S4T3_TRICX</name>
<dbReference type="AlphaFoldDB" id="A0A8X6S4T3"/>
<accession>A0A8X6S4T3</accession>
<organism evidence="1 2">
    <name type="scientific">Trichonephila clavipes</name>
    <name type="common">Golden silk orbweaver</name>
    <name type="synonym">Nephila clavipes</name>
    <dbReference type="NCBI Taxonomy" id="2585209"/>
    <lineage>
        <taxon>Eukaryota</taxon>
        <taxon>Metazoa</taxon>
        <taxon>Ecdysozoa</taxon>
        <taxon>Arthropoda</taxon>
        <taxon>Chelicerata</taxon>
        <taxon>Arachnida</taxon>
        <taxon>Araneae</taxon>
        <taxon>Araneomorphae</taxon>
        <taxon>Entelegynae</taxon>
        <taxon>Araneoidea</taxon>
        <taxon>Nephilidae</taxon>
        <taxon>Trichonephila</taxon>
    </lineage>
</organism>
<dbReference type="GO" id="GO:0003676">
    <property type="term" value="F:nucleic acid binding"/>
    <property type="evidence" value="ECO:0007669"/>
    <property type="project" value="InterPro"/>
</dbReference>
<dbReference type="InterPro" id="IPR036397">
    <property type="entry name" value="RNaseH_sf"/>
</dbReference>
<protein>
    <submittedName>
        <fullName evidence="1">Transposable element Tc1 transposase</fullName>
    </submittedName>
</protein>
<gene>
    <name evidence="1" type="primary">X975_07460</name>
    <name evidence="1" type="ORF">TNCV_412561</name>
</gene>
<evidence type="ECO:0000313" key="1">
    <source>
        <dbReference type="EMBL" id="GFY06506.1"/>
    </source>
</evidence>
<evidence type="ECO:0000313" key="2">
    <source>
        <dbReference type="Proteomes" id="UP000887159"/>
    </source>
</evidence>
<dbReference type="Gene3D" id="3.30.420.10">
    <property type="entry name" value="Ribonuclease H-like superfamily/Ribonuclease H"/>
    <property type="match status" value="1"/>
</dbReference>
<proteinExistence type="predicted"/>
<dbReference type="EMBL" id="BMAU01021260">
    <property type="protein sequence ID" value="GFY06506.1"/>
    <property type="molecule type" value="Genomic_DNA"/>
</dbReference>